<dbReference type="RefSeq" id="WP_377758874.1">
    <property type="nucleotide sequence ID" value="NZ_JBHRXY010000001.1"/>
</dbReference>
<dbReference type="CDD" id="cd05399">
    <property type="entry name" value="NT_Rel-Spo_like"/>
    <property type="match status" value="1"/>
</dbReference>
<dbReference type="InterPro" id="IPR052366">
    <property type="entry name" value="GTP_Pyrophosphokinase"/>
</dbReference>
<name>A0ABV7TZL4_9RHOB</name>
<feature type="domain" description="RelA/SpoT" evidence="1">
    <location>
        <begin position="72"/>
        <end position="191"/>
    </location>
</feature>
<dbReference type="Pfam" id="PF04607">
    <property type="entry name" value="RelA_SpoT"/>
    <property type="match status" value="1"/>
</dbReference>
<protein>
    <submittedName>
        <fullName evidence="2">RelA/SpoT domain-containing protein</fullName>
    </submittedName>
</protein>
<dbReference type="PANTHER" id="PTHR47837">
    <property type="entry name" value="GTP PYROPHOSPHOKINASE YJBM"/>
    <property type="match status" value="1"/>
</dbReference>
<evidence type="ECO:0000259" key="1">
    <source>
        <dbReference type="SMART" id="SM00954"/>
    </source>
</evidence>
<sequence length="369" mass="41499">MTDYPVRQFSFGAIDRAGKLLATDIPLDRVNDEAVREAFKTAHNWRMAHAYPMVAERMRLNHIAKGGFVTAGRVKRMTSVRKKLKRGSATLRGMQDLAGCRAVMTSVADCYHVFEAYKNGASASEFHRSRDYMAEPKPDGYRGIHAILRFGGTGRSEPYIGQHLELQIRTRLQHIWATAIEAIGAVRGEDLKGGQGDASWLRLMALMGDYLAVCDGLPLPDGYQGTHGLCRQINEMDRSLNALVNLKMINEVIERASNAPSQSHVFRLSLDAVTGKLMVEVQRGFVLIGDEYMRQETEQQQSVVVNVNRVIDLKRAFPNYYLDLGAFIRHLAWAVQYRLVAPKMMVATPSLDNLDLSFLTKWKRTKKPA</sequence>
<evidence type="ECO:0000313" key="3">
    <source>
        <dbReference type="Proteomes" id="UP001595539"/>
    </source>
</evidence>
<gene>
    <name evidence="2" type="ORF">ACFOM8_02160</name>
</gene>
<dbReference type="PANTHER" id="PTHR47837:SF1">
    <property type="entry name" value="GTP PYROPHOSPHOKINASE YJBM"/>
    <property type="match status" value="1"/>
</dbReference>
<dbReference type="InterPro" id="IPR007685">
    <property type="entry name" value="RelA_SpoT"/>
</dbReference>
<reference evidence="3" key="1">
    <citation type="journal article" date="2019" name="Int. J. Syst. Evol. Microbiol.">
        <title>The Global Catalogue of Microorganisms (GCM) 10K type strain sequencing project: providing services to taxonomists for standard genome sequencing and annotation.</title>
        <authorList>
            <consortium name="The Broad Institute Genomics Platform"/>
            <consortium name="The Broad Institute Genome Sequencing Center for Infectious Disease"/>
            <person name="Wu L."/>
            <person name="Ma J."/>
        </authorList>
    </citation>
    <scope>NUCLEOTIDE SEQUENCE [LARGE SCALE GENOMIC DNA]</scope>
    <source>
        <strain evidence="3">KCTC 42473</strain>
    </source>
</reference>
<comment type="caution">
    <text evidence="2">The sequence shown here is derived from an EMBL/GenBank/DDBJ whole genome shotgun (WGS) entry which is preliminary data.</text>
</comment>
<dbReference type="Gene3D" id="3.30.460.10">
    <property type="entry name" value="Beta Polymerase, domain 2"/>
    <property type="match status" value="1"/>
</dbReference>
<dbReference type="EMBL" id="JBHRXY010000001">
    <property type="protein sequence ID" value="MFC3628245.1"/>
    <property type="molecule type" value="Genomic_DNA"/>
</dbReference>
<keyword evidence="3" id="KW-1185">Reference proteome</keyword>
<proteinExistence type="predicted"/>
<dbReference type="Proteomes" id="UP001595539">
    <property type="component" value="Unassembled WGS sequence"/>
</dbReference>
<dbReference type="SUPFAM" id="SSF81301">
    <property type="entry name" value="Nucleotidyltransferase"/>
    <property type="match status" value="1"/>
</dbReference>
<evidence type="ECO:0000313" key="2">
    <source>
        <dbReference type="EMBL" id="MFC3628245.1"/>
    </source>
</evidence>
<dbReference type="SMART" id="SM00954">
    <property type="entry name" value="RelA_SpoT"/>
    <property type="match status" value="1"/>
</dbReference>
<dbReference type="InterPro" id="IPR043519">
    <property type="entry name" value="NT_sf"/>
</dbReference>
<organism evidence="2 3">
    <name type="scientific">Paracoccus angustae</name>
    <dbReference type="NCBI Taxonomy" id="1671480"/>
    <lineage>
        <taxon>Bacteria</taxon>
        <taxon>Pseudomonadati</taxon>
        <taxon>Pseudomonadota</taxon>
        <taxon>Alphaproteobacteria</taxon>
        <taxon>Rhodobacterales</taxon>
        <taxon>Paracoccaceae</taxon>
        <taxon>Paracoccus</taxon>
    </lineage>
</organism>
<accession>A0ABV7TZL4</accession>